<reference evidence="1 2" key="1">
    <citation type="submission" date="2019-10" db="EMBL/GenBank/DDBJ databases">
        <title>Assembly and Annotation for the nematode Trichostrongylus colubriformis.</title>
        <authorList>
            <person name="Martin J."/>
        </authorList>
    </citation>
    <scope>NUCLEOTIDE SEQUENCE [LARGE SCALE GENOMIC DNA]</scope>
    <source>
        <strain evidence="1">G859</strain>
        <tissue evidence="1">Whole worm</tissue>
    </source>
</reference>
<dbReference type="AlphaFoldDB" id="A0AAN8FQL1"/>
<proteinExistence type="predicted"/>
<protein>
    <submittedName>
        <fullName evidence="1">Uncharacterized protein</fullName>
    </submittedName>
</protein>
<name>A0AAN8FQL1_TRICO</name>
<dbReference type="InterPro" id="IPR008547">
    <property type="entry name" value="DUF829_TMEM53"/>
</dbReference>
<evidence type="ECO:0000313" key="1">
    <source>
        <dbReference type="EMBL" id="KAK5978852.1"/>
    </source>
</evidence>
<evidence type="ECO:0000313" key="2">
    <source>
        <dbReference type="Proteomes" id="UP001331761"/>
    </source>
</evidence>
<dbReference type="Proteomes" id="UP001331761">
    <property type="component" value="Unassembled WGS sequence"/>
</dbReference>
<comment type="caution">
    <text evidence="1">The sequence shown here is derived from an EMBL/GenBank/DDBJ whole genome shotgun (WGS) entry which is preliminary data.</text>
</comment>
<dbReference type="Pfam" id="PF05705">
    <property type="entry name" value="DUF829"/>
    <property type="match status" value="1"/>
</dbReference>
<organism evidence="1 2">
    <name type="scientific">Trichostrongylus colubriformis</name>
    <name type="common">Black scour worm</name>
    <dbReference type="NCBI Taxonomy" id="6319"/>
    <lineage>
        <taxon>Eukaryota</taxon>
        <taxon>Metazoa</taxon>
        <taxon>Ecdysozoa</taxon>
        <taxon>Nematoda</taxon>
        <taxon>Chromadorea</taxon>
        <taxon>Rhabditida</taxon>
        <taxon>Rhabditina</taxon>
        <taxon>Rhabditomorpha</taxon>
        <taxon>Strongyloidea</taxon>
        <taxon>Trichostrongylidae</taxon>
        <taxon>Trichostrongylus</taxon>
    </lineage>
</organism>
<keyword evidence="2" id="KW-1185">Reference proteome</keyword>
<gene>
    <name evidence="1" type="ORF">GCK32_019321</name>
</gene>
<sequence length="111" mass="12798">MATNCISCNVPIAGFSRRDLRRHFVNAIEKLRLHSYVEMITEKVPAGIFRHIKFQNTKDLASRMVSQKEAETKSSRVIINLAPSSSTLVILFGWAGCHDRYLKKYSDYYEK</sequence>
<dbReference type="EMBL" id="WIXE01008940">
    <property type="protein sequence ID" value="KAK5978852.1"/>
    <property type="molecule type" value="Genomic_DNA"/>
</dbReference>
<feature type="non-terminal residue" evidence="1">
    <location>
        <position position="111"/>
    </location>
</feature>
<accession>A0AAN8FQL1</accession>